<dbReference type="EMBL" id="CM035415">
    <property type="protein sequence ID" value="KAH7427591.1"/>
    <property type="molecule type" value="Genomic_DNA"/>
</dbReference>
<proteinExistence type="inferred from homology"/>
<dbReference type="AlphaFoldDB" id="A0A8T2TV81"/>
<keyword evidence="2 3" id="KW-0789">Thiol protease inhibitor</keyword>
<accession>A0A8T2TV81</accession>
<dbReference type="Proteomes" id="UP000825935">
    <property type="component" value="Chromosome 10"/>
</dbReference>
<evidence type="ECO:0000313" key="6">
    <source>
        <dbReference type="Proteomes" id="UP000825935"/>
    </source>
</evidence>
<comment type="similarity">
    <text evidence="3">Belongs to the cystatin family. Phytocystatin subfamily.</text>
</comment>
<dbReference type="SUPFAM" id="SSF54403">
    <property type="entry name" value="Cystatin/monellin"/>
    <property type="match status" value="1"/>
</dbReference>
<name>A0A8T2TV81_CERRI</name>
<evidence type="ECO:0000256" key="2">
    <source>
        <dbReference type="ARBA" id="ARBA00022704"/>
    </source>
</evidence>
<organism evidence="5 6">
    <name type="scientific">Ceratopteris richardii</name>
    <name type="common">Triangle waterfern</name>
    <dbReference type="NCBI Taxonomy" id="49495"/>
    <lineage>
        <taxon>Eukaryota</taxon>
        <taxon>Viridiplantae</taxon>
        <taxon>Streptophyta</taxon>
        <taxon>Embryophyta</taxon>
        <taxon>Tracheophyta</taxon>
        <taxon>Polypodiopsida</taxon>
        <taxon>Polypodiidae</taxon>
        <taxon>Polypodiales</taxon>
        <taxon>Pteridineae</taxon>
        <taxon>Pteridaceae</taxon>
        <taxon>Parkerioideae</taxon>
        <taxon>Ceratopteris</taxon>
    </lineage>
</organism>
<protein>
    <recommendedName>
        <fullName evidence="3">Cysteine proteinase inhibitor</fullName>
    </recommendedName>
</protein>
<dbReference type="OrthoDB" id="1908104at2759"/>
<sequence length="104" mass="11861">METTAILGGLREIPNAKSDPEIHSLAVFAVDQYNSQKGLRLRLLEVVSAEQQVVAGTMYYLVIKVSPKRHHSEYYKAKILVQEWKNFKSLESFEKITKPADPKN</sequence>
<evidence type="ECO:0000259" key="4">
    <source>
        <dbReference type="SMART" id="SM00043"/>
    </source>
</evidence>
<dbReference type="PANTHER" id="PTHR11413">
    <property type="entry name" value="CYSTATIN FAMILY MEMBER"/>
    <property type="match status" value="1"/>
</dbReference>
<dbReference type="InterPro" id="IPR000010">
    <property type="entry name" value="Cystatin_dom"/>
</dbReference>
<evidence type="ECO:0000256" key="1">
    <source>
        <dbReference type="ARBA" id="ARBA00022690"/>
    </source>
</evidence>
<reference evidence="5" key="1">
    <citation type="submission" date="2021-08" db="EMBL/GenBank/DDBJ databases">
        <title>WGS assembly of Ceratopteris richardii.</title>
        <authorList>
            <person name="Marchant D.B."/>
            <person name="Chen G."/>
            <person name="Jenkins J."/>
            <person name="Shu S."/>
            <person name="Leebens-Mack J."/>
            <person name="Grimwood J."/>
            <person name="Schmutz J."/>
            <person name="Soltis P."/>
            <person name="Soltis D."/>
            <person name="Chen Z.-H."/>
        </authorList>
    </citation>
    <scope>NUCLEOTIDE SEQUENCE</scope>
    <source>
        <strain evidence="5">Whitten #5841</strain>
        <tissue evidence="5">Leaf</tissue>
    </source>
</reference>
<dbReference type="InterPro" id="IPR018073">
    <property type="entry name" value="Prot_inh_cystat_CS"/>
</dbReference>
<dbReference type="InterPro" id="IPR027214">
    <property type="entry name" value="Cystatin"/>
</dbReference>
<dbReference type="PROSITE" id="PS00287">
    <property type="entry name" value="CYSTATIN"/>
    <property type="match status" value="1"/>
</dbReference>
<evidence type="ECO:0000313" key="5">
    <source>
        <dbReference type="EMBL" id="KAH7427591.1"/>
    </source>
</evidence>
<evidence type="ECO:0000256" key="3">
    <source>
        <dbReference type="RuleBase" id="RU362130"/>
    </source>
</evidence>
<dbReference type="InterPro" id="IPR046350">
    <property type="entry name" value="Cystatin_sf"/>
</dbReference>
<dbReference type="PANTHER" id="PTHR11413:SF103">
    <property type="entry name" value="CYSTEINE PROTEINASE INHIBITOR 12"/>
    <property type="match status" value="1"/>
</dbReference>
<keyword evidence="6" id="KW-1185">Reference proteome</keyword>
<gene>
    <name evidence="5" type="ORF">KP509_10G050800</name>
</gene>
<dbReference type="CDD" id="cd00042">
    <property type="entry name" value="CY"/>
    <property type="match status" value="1"/>
</dbReference>
<feature type="domain" description="Cystatin" evidence="4">
    <location>
        <begin position="5"/>
        <end position="96"/>
    </location>
</feature>
<keyword evidence="1 3" id="KW-0646">Protease inhibitor</keyword>
<dbReference type="SMART" id="SM00043">
    <property type="entry name" value="CY"/>
    <property type="match status" value="1"/>
</dbReference>
<dbReference type="Pfam" id="PF16845">
    <property type="entry name" value="SQAPI"/>
    <property type="match status" value="1"/>
</dbReference>
<dbReference type="OMA" id="WERAWEN"/>
<dbReference type="Gene3D" id="3.10.450.10">
    <property type="match status" value="1"/>
</dbReference>
<comment type="caution">
    <text evidence="5">The sequence shown here is derived from an EMBL/GenBank/DDBJ whole genome shotgun (WGS) entry which is preliminary data.</text>
</comment>
<dbReference type="GO" id="GO:0004869">
    <property type="term" value="F:cysteine-type endopeptidase inhibitor activity"/>
    <property type="evidence" value="ECO:0007669"/>
    <property type="project" value="UniProtKB-KW"/>
</dbReference>